<evidence type="ECO:0000313" key="3">
    <source>
        <dbReference type="EnsemblMetazoa" id="Aqu2.1.08574_001"/>
    </source>
</evidence>
<feature type="transmembrane region" description="Helical" evidence="1">
    <location>
        <begin position="68"/>
        <end position="91"/>
    </location>
</feature>
<organism evidence="3">
    <name type="scientific">Amphimedon queenslandica</name>
    <name type="common">Sponge</name>
    <dbReference type="NCBI Taxonomy" id="400682"/>
    <lineage>
        <taxon>Eukaryota</taxon>
        <taxon>Metazoa</taxon>
        <taxon>Porifera</taxon>
        <taxon>Demospongiae</taxon>
        <taxon>Heteroscleromorpha</taxon>
        <taxon>Haplosclerida</taxon>
        <taxon>Niphatidae</taxon>
        <taxon>Amphimedon</taxon>
    </lineage>
</organism>
<feature type="signal peptide" evidence="2">
    <location>
        <begin position="1"/>
        <end position="24"/>
    </location>
</feature>
<evidence type="ECO:0000256" key="2">
    <source>
        <dbReference type="SAM" id="SignalP"/>
    </source>
</evidence>
<dbReference type="EnsemblMetazoa" id="Aqu2.1.08574_001">
    <property type="protein sequence ID" value="Aqu2.1.08574_001"/>
    <property type="gene ID" value="Aqu2.1.08574"/>
</dbReference>
<proteinExistence type="predicted"/>
<dbReference type="AlphaFoldDB" id="A0A1X7T2W9"/>
<feature type="transmembrane region" description="Helical" evidence="1">
    <location>
        <begin position="299"/>
        <end position="317"/>
    </location>
</feature>
<feature type="transmembrane region" description="Helical" evidence="1">
    <location>
        <begin position="165"/>
        <end position="188"/>
    </location>
</feature>
<name>A0A1X7T2W9_AMPQE</name>
<protein>
    <recommendedName>
        <fullName evidence="4">MARVEL domain-containing protein</fullName>
    </recommendedName>
</protein>
<feature type="chain" id="PRO_5012620702" description="MARVEL domain-containing protein" evidence="2">
    <location>
        <begin position="25"/>
        <end position="410"/>
    </location>
</feature>
<evidence type="ECO:0000256" key="1">
    <source>
        <dbReference type="SAM" id="Phobius"/>
    </source>
</evidence>
<evidence type="ECO:0008006" key="4">
    <source>
        <dbReference type="Google" id="ProtNLM"/>
    </source>
</evidence>
<reference evidence="3" key="1">
    <citation type="submission" date="2017-05" db="UniProtKB">
        <authorList>
            <consortium name="EnsemblMetazoa"/>
        </authorList>
    </citation>
    <scope>IDENTIFICATION</scope>
</reference>
<keyword evidence="1" id="KW-1133">Transmembrane helix</keyword>
<keyword evidence="1" id="KW-0472">Membrane</keyword>
<keyword evidence="2" id="KW-0732">Signal</keyword>
<sequence>MPSAAKQVLSLAHFVILLLSLGAASTSLGLIQANTNNGMLCFFFLTYSQVIADDAGPTFNMPTCKLSIASAAIATTCLALLTAIELISVLYQTNIKTLVAKILQIGFFAVSILFLFITTVVVAAGWSQTCATFKNMTTTQPSTDFSFQCTGKLQAYIIEPNGAEFIAAAVCAGVGAVLTFGALGFFIVKQMSMHIQGFPQNLSTVLMQVHEVSCAKPGQHVSLGAAGTSLGLLQANTNNGVSCSFFITESQLKDQSLVNYNVPTCKLSIASATIATICLALLTAIELITVLLKINAKKLVAGIIQVGLFVGSILSLLNTTVVVSAGWAKTCATHNDYDHFITGSGSFIRFDCTGPQYTTIISRYDFTELGPYPPNGAEFIAAAICSGVGTLLTIAAFCICSVKLMIRNDD</sequence>
<feature type="transmembrane region" description="Helical" evidence="1">
    <location>
        <begin position="267"/>
        <end position="292"/>
    </location>
</feature>
<feature type="transmembrane region" description="Helical" evidence="1">
    <location>
        <begin position="379"/>
        <end position="406"/>
    </location>
</feature>
<keyword evidence="1" id="KW-0812">Transmembrane</keyword>
<feature type="transmembrane region" description="Helical" evidence="1">
    <location>
        <begin position="103"/>
        <end position="126"/>
    </location>
</feature>
<dbReference type="InParanoid" id="A0A1X7T2W9"/>
<accession>A0A1X7T2W9</accession>